<reference evidence="2" key="1">
    <citation type="submission" date="2017-07" db="EMBL/GenBank/DDBJ databases">
        <authorList>
            <person name="Putnam M.J."/>
            <person name="Sharma R."/>
            <person name="Kruger J.L."/>
            <person name="Berg J.A."/>
            <person name="Payne A.M."/>
            <person name="Fajardo C.P."/>
            <person name="Breakwell D.P."/>
            <person name="Hope S."/>
            <person name="Grose J.H."/>
        </authorList>
    </citation>
    <scope>NUCLEOTIDE SEQUENCE [LARGE SCALE GENOMIC DNA]</scope>
</reference>
<evidence type="ECO:0000313" key="1">
    <source>
        <dbReference type="EMBL" id="ASU03644.1"/>
    </source>
</evidence>
<protein>
    <submittedName>
        <fullName evidence="1">Uncharacterized protein</fullName>
    </submittedName>
</protein>
<accession>A0A223LHE1</accession>
<proteinExistence type="predicted"/>
<dbReference type="Proteomes" id="UP000225553">
    <property type="component" value="Segment"/>
</dbReference>
<organism evidence="1 2">
    <name type="scientific">Erwinia phage vB_EamM_RisingSun</name>
    <dbReference type="NCBI Taxonomy" id="2026080"/>
    <lineage>
        <taxon>Viruses</taxon>
        <taxon>Duplodnaviria</taxon>
        <taxon>Heunggongvirae</taxon>
        <taxon>Uroviricota</taxon>
        <taxon>Caudoviricetes</taxon>
        <taxon>Chimalliviridae</taxon>
        <taxon>Risingsunvirus</taxon>
        <taxon>Risingsunvirus risingsun</taxon>
    </lineage>
</organism>
<dbReference type="EMBL" id="MF459646">
    <property type="protein sequence ID" value="ASU03644.1"/>
    <property type="molecule type" value="Genomic_DNA"/>
</dbReference>
<name>A0A223LHE1_9CAUD</name>
<gene>
    <name evidence="1" type="ORF">RISINGSUN_26</name>
</gene>
<keyword evidence="2" id="KW-1185">Reference proteome</keyword>
<sequence>MSTNPDLTVTVHPAEIWGPRWRGVEAMIKVWAETCLPERTTVQTPETTHWDMNIYQPPFDSVVEKVRRHPNPQYRK</sequence>
<evidence type="ECO:0000313" key="2">
    <source>
        <dbReference type="Proteomes" id="UP000225553"/>
    </source>
</evidence>